<sequence>MMTHLRTKFLLVGIIVAAAAVANAAETVTYTYDAKGRLILVQHSGDVNNNIVANYTFDAADNRKNLKVTGAP</sequence>
<feature type="signal peptide" evidence="1">
    <location>
        <begin position="1"/>
        <end position="24"/>
    </location>
</feature>
<name>A0ABU9YC95_9SPHN</name>
<evidence type="ECO:0000256" key="1">
    <source>
        <dbReference type="SAM" id="SignalP"/>
    </source>
</evidence>
<feature type="chain" id="PRO_5046120747" description="RHS repeat protein" evidence="1">
    <location>
        <begin position="25"/>
        <end position="72"/>
    </location>
</feature>
<protein>
    <recommendedName>
        <fullName evidence="4">RHS repeat protein</fullName>
    </recommendedName>
</protein>
<gene>
    <name evidence="2" type="ORF">ABC974_27695</name>
</gene>
<dbReference type="Proteomes" id="UP001419910">
    <property type="component" value="Unassembled WGS sequence"/>
</dbReference>
<organism evidence="2 3">
    <name type="scientific">Sphingomonas oligophenolica</name>
    <dbReference type="NCBI Taxonomy" id="301154"/>
    <lineage>
        <taxon>Bacteria</taxon>
        <taxon>Pseudomonadati</taxon>
        <taxon>Pseudomonadota</taxon>
        <taxon>Alphaproteobacteria</taxon>
        <taxon>Sphingomonadales</taxon>
        <taxon>Sphingomonadaceae</taxon>
        <taxon>Sphingomonas</taxon>
    </lineage>
</organism>
<reference evidence="2 3" key="1">
    <citation type="submission" date="2024-05" db="EMBL/GenBank/DDBJ databases">
        <authorList>
            <person name="Liu Q."/>
            <person name="Xin Y.-H."/>
        </authorList>
    </citation>
    <scope>NUCLEOTIDE SEQUENCE [LARGE SCALE GENOMIC DNA]</scope>
    <source>
        <strain evidence="2 3">CGMCC 1.10181</strain>
    </source>
</reference>
<evidence type="ECO:0000313" key="2">
    <source>
        <dbReference type="EMBL" id="MEN2793434.1"/>
    </source>
</evidence>
<evidence type="ECO:0008006" key="4">
    <source>
        <dbReference type="Google" id="ProtNLM"/>
    </source>
</evidence>
<keyword evidence="1" id="KW-0732">Signal</keyword>
<dbReference type="EMBL" id="JBDIME010000048">
    <property type="protein sequence ID" value="MEN2793434.1"/>
    <property type="molecule type" value="Genomic_DNA"/>
</dbReference>
<evidence type="ECO:0000313" key="3">
    <source>
        <dbReference type="Proteomes" id="UP001419910"/>
    </source>
</evidence>
<proteinExistence type="predicted"/>
<accession>A0ABU9YC95</accession>
<dbReference type="RefSeq" id="WP_345840589.1">
    <property type="nucleotide sequence ID" value="NZ_JBDIME010000048.1"/>
</dbReference>
<keyword evidence="3" id="KW-1185">Reference proteome</keyword>
<dbReference type="Gene3D" id="2.180.10.10">
    <property type="entry name" value="RHS repeat-associated core"/>
    <property type="match status" value="1"/>
</dbReference>
<comment type="caution">
    <text evidence="2">The sequence shown here is derived from an EMBL/GenBank/DDBJ whole genome shotgun (WGS) entry which is preliminary data.</text>
</comment>